<keyword evidence="2" id="KW-1185">Reference proteome</keyword>
<dbReference type="EMBL" id="BGZK01001114">
    <property type="protein sequence ID" value="GBP71595.1"/>
    <property type="molecule type" value="Genomic_DNA"/>
</dbReference>
<comment type="caution">
    <text evidence="1">The sequence shown here is derived from an EMBL/GenBank/DDBJ whole genome shotgun (WGS) entry which is preliminary data.</text>
</comment>
<evidence type="ECO:0000313" key="1">
    <source>
        <dbReference type="EMBL" id="GBP71595.1"/>
    </source>
</evidence>
<sequence length="181" mass="20152">MLSRRSKKKLFVDTISRFVFGVPNFGVKKDDFKYCYFIFMFNSSSVHVEPIKAGVVISGTKNRSKEQFVSGMKGRGTGLPMSCGASAVPPVEPEVESALGGAAHISDLALTSPQPKDCPMAALSKRAFREQWRFRFPAVNNFLLFGRSSARPSEATTFARPHIFRLSETGPRRESKAYYRS</sequence>
<name>A0A4C1YAV3_EUMVA</name>
<gene>
    <name evidence="1" type="ORF">EVAR_10808_1</name>
</gene>
<reference evidence="1 2" key="1">
    <citation type="journal article" date="2019" name="Commun. Biol.">
        <title>The bagworm genome reveals a unique fibroin gene that provides high tensile strength.</title>
        <authorList>
            <person name="Kono N."/>
            <person name="Nakamura H."/>
            <person name="Ohtoshi R."/>
            <person name="Tomita M."/>
            <person name="Numata K."/>
            <person name="Arakawa K."/>
        </authorList>
    </citation>
    <scope>NUCLEOTIDE SEQUENCE [LARGE SCALE GENOMIC DNA]</scope>
</reference>
<dbReference type="AlphaFoldDB" id="A0A4C1YAV3"/>
<proteinExistence type="predicted"/>
<organism evidence="1 2">
    <name type="scientific">Eumeta variegata</name>
    <name type="common">Bagworm moth</name>
    <name type="synonym">Eumeta japonica</name>
    <dbReference type="NCBI Taxonomy" id="151549"/>
    <lineage>
        <taxon>Eukaryota</taxon>
        <taxon>Metazoa</taxon>
        <taxon>Ecdysozoa</taxon>
        <taxon>Arthropoda</taxon>
        <taxon>Hexapoda</taxon>
        <taxon>Insecta</taxon>
        <taxon>Pterygota</taxon>
        <taxon>Neoptera</taxon>
        <taxon>Endopterygota</taxon>
        <taxon>Lepidoptera</taxon>
        <taxon>Glossata</taxon>
        <taxon>Ditrysia</taxon>
        <taxon>Tineoidea</taxon>
        <taxon>Psychidae</taxon>
        <taxon>Oiketicinae</taxon>
        <taxon>Eumeta</taxon>
    </lineage>
</organism>
<dbReference type="Proteomes" id="UP000299102">
    <property type="component" value="Unassembled WGS sequence"/>
</dbReference>
<accession>A0A4C1YAV3</accession>
<protein>
    <submittedName>
        <fullName evidence="1">Uncharacterized protein</fullName>
    </submittedName>
</protein>
<evidence type="ECO:0000313" key="2">
    <source>
        <dbReference type="Proteomes" id="UP000299102"/>
    </source>
</evidence>